<protein>
    <submittedName>
        <fullName evidence="2">Uncharacterized protein</fullName>
    </submittedName>
</protein>
<dbReference type="Proteomes" id="UP000095591">
    <property type="component" value="Unassembled WGS sequence"/>
</dbReference>
<evidence type="ECO:0000256" key="1">
    <source>
        <dbReference type="SAM" id="SignalP"/>
    </source>
</evidence>
<gene>
    <name evidence="2" type="ORF">ERS852429_00906</name>
</gene>
<keyword evidence="1" id="KW-0732">Signal</keyword>
<feature type="signal peptide" evidence="1">
    <location>
        <begin position="1"/>
        <end position="19"/>
    </location>
</feature>
<reference evidence="2 3" key="1">
    <citation type="submission" date="2015-09" db="EMBL/GenBank/DDBJ databases">
        <authorList>
            <consortium name="Pathogen Informatics"/>
        </authorList>
    </citation>
    <scope>NUCLEOTIDE SEQUENCE [LARGE SCALE GENOMIC DNA]</scope>
    <source>
        <strain evidence="2 3">2789STDY5608872</strain>
    </source>
</reference>
<dbReference type="EMBL" id="CYXP01000001">
    <property type="protein sequence ID" value="CUM85439.1"/>
    <property type="molecule type" value="Genomic_DNA"/>
</dbReference>
<organism evidence="2 3">
    <name type="scientific">Parabacteroides distasonis</name>
    <dbReference type="NCBI Taxonomy" id="823"/>
    <lineage>
        <taxon>Bacteria</taxon>
        <taxon>Pseudomonadati</taxon>
        <taxon>Bacteroidota</taxon>
        <taxon>Bacteroidia</taxon>
        <taxon>Bacteroidales</taxon>
        <taxon>Tannerellaceae</taxon>
        <taxon>Parabacteroides</taxon>
    </lineage>
</organism>
<dbReference type="RefSeq" id="WP_057318845.1">
    <property type="nucleotide sequence ID" value="NZ_CYXP01000001.1"/>
</dbReference>
<sequence>MKKVLFIMLALLSMQFMYAQQTNIDVNKENIEESILQANAANGIVATISGPINVTLNGGYAQEEYHLEYSPLIPGARLEWSIRAPQAYITPWTNHCSVSFYAVGGARLVCDIYDGNTWVGAGTTYINIR</sequence>
<accession>A0A173S6R4</accession>
<name>A0A173S6R4_PARDI</name>
<feature type="chain" id="PRO_5008011312" evidence="1">
    <location>
        <begin position="20"/>
        <end position="129"/>
    </location>
</feature>
<dbReference type="AlphaFoldDB" id="A0A173S6R4"/>
<evidence type="ECO:0000313" key="3">
    <source>
        <dbReference type="Proteomes" id="UP000095591"/>
    </source>
</evidence>
<evidence type="ECO:0000313" key="2">
    <source>
        <dbReference type="EMBL" id="CUM85439.1"/>
    </source>
</evidence>
<proteinExistence type="predicted"/>